<dbReference type="Proteomes" id="UP000031056">
    <property type="component" value="Unassembled WGS sequence"/>
</dbReference>
<dbReference type="VEuPathDB" id="MicrosporidiaDB:M896_040160"/>
<organism evidence="1 2">
    <name type="scientific">Ordospora colligata OC4</name>
    <dbReference type="NCBI Taxonomy" id="1354746"/>
    <lineage>
        <taxon>Eukaryota</taxon>
        <taxon>Fungi</taxon>
        <taxon>Fungi incertae sedis</taxon>
        <taxon>Microsporidia</taxon>
        <taxon>Ordosporidae</taxon>
        <taxon>Ordospora</taxon>
    </lineage>
</organism>
<dbReference type="OrthoDB" id="447103at2759"/>
<dbReference type="RefSeq" id="XP_014563866.1">
    <property type="nucleotide sequence ID" value="XM_014708380.1"/>
</dbReference>
<dbReference type="Gene3D" id="1.25.10.10">
    <property type="entry name" value="Leucine-rich Repeat Variant"/>
    <property type="match status" value="1"/>
</dbReference>
<dbReference type="AlphaFoldDB" id="A0A0B2UKS6"/>
<accession>A0A0B2UKS6</accession>
<reference evidence="1 2" key="1">
    <citation type="journal article" date="2014" name="MBio">
        <title>The Ordospora colligata genome; evolution of extreme reduction in microsporidia and host-to-parasite horizontal gene transfer.</title>
        <authorList>
            <person name="Pombert J.-F."/>
            <person name="Haag K.L."/>
            <person name="Beidas S."/>
            <person name="Ebert D."/>
            <person name="Keeling P.J."/>
        </authorList>
    </citation>
    <scope>NUCLEOTIDE SEQUENCE [LARGE SCALE GENOMIC DNA]</scope>
    <source>
        <strain evidence="1 2">OC4</strain>
    </source>
</reference>
<dbReference type="PANTHER" id="PTHR12984">
    <property type="entry name" value="SCY1-RELATED S/T PROTEIN KINASE-LIKE"/>
    <property type="match status" value="1"/>
</dbReference>
<keyword evidence="2" id="KW-1185">Reference proteome</keyword>
<gene>
    <name evidence="1" type="ORF">M896_040160</name>
</gene>
<dbReference type="GeneID" id="26261455"/>
<evidence type="ECO:0000313" key="2">
    <source>
        <dbReference type="Proteomes" id="UP000031056"/>
    </source>
</evidence>
<proteinExistence type="predicted"/>
<dbReference type="InParanoid" id="A0A0B2UKS6"/>
<dbReference type="Gene3D" id="1.10.510.10">
    <property type="entry name" value="Transferase(Phosphotransferase) domain 1"/>
    <property type="match status" value="1"/>
</dbReference>
<dbReference type="InterPro" id="IPR011009">
    <property type="entry name" value="Kinase-like_dom_sf"/>
</dbReference>
<evidence type="ECO:0008006" key="3">
    <source>
        <dbReference type="Google" id="ProtNLM"/>
    </source>
</evidence>
<dbReference type="InterPro" id="IPR011989">
    <property type="entry name" value="ARM-like"/>
</dbReference>
<protein>
    <recommendedName>
        <fullName evidence="3">Protein kinase domain-containing protein</fullName>
    </recommendedName>
</protein>
<sequence length="494" mass="57386">MFLKKLLSINAKTETLAHKTSTYSMYNVVFENKNATKIVFFQPLEQCLFLKKVKHDVIINIYKLNLDKKYIVTKRLLPFDFIFKRETLEFNKYIFFKIAEALDFIHSRCGVIHRNIQKESLFFTEEGGIVLGGFERSKESNEFGEDSIMFSSLISKLLGINASFADFIINKGFGSDMFFDMEVAFFGYRAYTTNQKMQFMENVRKNKAMFVGIYKHRIAWMVLGDINEKCSKELKLHVVDFILNMDMCDIDKLLIPLFQMLDTNVRFSLLRNSGKYITEISTLDPIASSLSLGIKCKDKLLREETIVFIRDNIQLLSQKQQMEILGVMHDYVSDERGMMHVIAFLQSSKHVFKKTDAIYKILCKYLVQSKYKNVVISAIENFYESFDNFRMTTELLPLLCGHLSDRQVQTDVFLLIEKILRHLKEHKSEIISHEWKIANITNMFKQKTIDEKLLAASLSQTVLNGPSSLNNDSNDAAINIIDKEAPLSDWDDPW</sequence>
<dbReference type="InterPro" id="IPR051177">
    <property type="entry name" value="CIK-Related_Protein"/>
</dbReference>
<name>A0A0B2UKS6_9MICR</name>
<dbReference type="EMBL" id="JOKQ01000004">
    <property type="protein sequence ID" value="KHN69824.1"/>
    <property type="molecule type" value="Genomic_DNA"/>
</dbReference>
<dbReference type="SUPFAM" id="SSF56112">
    <property type="entry name" value="Protein kinase-like (PK-like)"/>
    <property type="match status" value="1"/>
</dbReference>
<comment type="caution">
    <text evidence="1">The sequence shown here is derived from an EMBL/GenBank/DDBJ whole genome shotgun (WGS) entry which is preliminary data.</text>
</comment>
<evidence type="ECO:0000313" key="1">
    <source>
        <dbReference type="EMBL" id="KHN69824.1"/>
    </source>
</evidence>
<dbReference type="HOGENOM" id="CLU_557800_0_0_1"/>